<feature type="coiled-coil region" evidence="2">
    <location>
        <begin position="153"/>
        <end position="215"/>
    </location>
</feature>
<feature type="region of interest" description="Disordered" evidence="3">
    <location>
        <begin position="278"/>
        <end position="313"/>
    </location>
</feature>
<dbReference type="EMBL" id="JALJOQ010000116">
    <property type="protein sequence ID" value="KAK9796330.1"/>
    <property type="molecule type" value="Genomic_DNA"/>
</dbReference>
<keyword evidence="2" id="KW-0175">Coiled coil</keyword>
<comment type="similarity">
    <text evidence="1">Belongs to the PspA/Vipp/IM30 family.</text>
</comment>
<dbReference type="PANTHER" id="PTHR31088">
    <property type="entry name" value="MEMBRANE-ASSOCIATED PROTEIN VIPP1, CHLOROPLASTIC"/>
    <property type="match status" value="1"/>
</dbReference>
<feature type="compositionally biased region" description="Low complexity" evidence="3">
    <location>
        <begin position="287"/>
        <end position="296"/>
    </location>
</feature>
<name>A0AAW1NRM6_9CHLO</name>
<reference evidence="4 5" key="1">
    <citation type="journal article" date="2024" name="Nat. Commun.">
        <title>Phylogenomics reveals the evolutionary origins of lichenization in chlorophyte algae.</title>
        <authorList>
            <person name="Puginier C."/>
            <person name="Libourel C."/>
            <person name="Otte J."/>
            <person name="Skaloud P."/>
            <person name="Haon M."/>
            <person name="Grisel S."/>
            <person name="Petersen M."/>
            <person name="Berrin J.G."/>
            <person name="Delaux P.M."/>
            <person name="Dal Grande F."/>
            <person name="Keller J."/>
        </authorList>
    </citation>
    <scope>NUCLEOTIDE SEQUENCE [LARGE SCALE GENOMIC DNA]</scope>
    <source>
        <strain evidence="4 5">SAG 2036</strain>
    </source>
</reference>
<protein>
    <submittedName>
        <fullName evidence="4">Uncharacterized protein</fullName>
    </submittedName>
</protein>
<evidence type="ECO:0000256" key="2">
    <source>
        <dbReference type="SAM" id="Coils"/>
    </source>
</evidence>
<evidence type="ECO:0000256" key="3">
    <source>
        <dbReference type="SAM" id="MobiDB-lite"/>
    </source>
</evidence>
<evidence type="ECO:0000313" key="4">
    <source>
        <dbReference type="EMBL" id="KAK9796330.1"/>
    </source>
</evidence>
<evidence type="ECO:0000256" key="1">
    <source>
        <dbReference type="ARBA" id="ARBA00043985"/>
    </source>
</evidence>
<keyword evidence="5" id="KW-1185">Reference proteome</keyword>
<proteinExistence type="inferred from homology"/>
<accession>A0AAW1NRM6</accession>
<dbReference type="InterPro" id="IPR007157">
    <property type="entry name" value="PspA_VIPP1"/>
</dbReference>
<feature type="compositionally biased region" description="Basic and acidic residues" evidence="3">
    <location>
        <begin position="297"/>
        <end position="313"/>
    </location>
</feature>
<gene>
    <name evidence="4" type="ORF">WJX73_006403</name>
</gene>
<organism evidence="4 5">
    <name type="scientific">Symbiochloris irregularis</name>
    <dbReference type="NCBI Taxonomy" id="706552"/>
    <lineage>
        <taxon>Eukaryota</taxon>
        <taxon>Viridiplantae</taxon>
        <taxon>Chlorophyta</taxon>
        <taxon>core chlorophytes</taxon>
        <taxon>Trebouxiophyceae</taxon>
        <taxon>Trebouxiales</taxon>
        <taxon>Trebouxiaceae</taxon>
        <taxon>Symbiochloris</taxon>
    </lineage>
</organism>
<comment type="caution">
    <text evidence="4">The sequence shown here is derived from an EMBL/GenBank/DDBJ whole genome shotgun (WGS) entry which is preliminary data.</text>
</comment>
<sequence length="325" mass="35831">MNSVLQGHSLSRPGHRAPSACLCHQIPHTGASARHTLGSSFLQGGRLQSHQQVARAASCRRTVRVEANLFSRFFRVIRSYGNSFVSGAEDPEKVLDQAVNEMQNDLIKMRQAAAQVLASQKQIDAKYDSALDTAKAWQRRAELAVQKGDDELAREALRRRATYQANADAMKKQVDAQKKATEQLVSNTRMLEQKLTEAKSKKDTLKARAKTANSSKQINEMIQGLNTSSAMSAFERMEEKVMSLEAETEATLQLAATDEVEGKFQQLESGGDVDDELAAMKKGMLGSGSSSSSSSSSRDRSLPEGRPIRDAIDFELEELRRKARN</sequence>
<dbReference type="Pfam" id="PF04012">
    <property type="entry name" value="PspA_IM30"/>
    <property type="match status" value="1"/>
</dbReference>
<dbReference type="PANTHER" id="PTHR31088:SF6">
    <property type="entry name" value="PHAGE SHOCK PROTEIN A"/>
    <property type="match status" value="1"/>
</dbReference>
<dbReference type="Proteomes" id="UP001465755">
    <property type="component" value="Unassembled WGS sequence"/>
</dbReference>
<dbReference type="AlphaFoldDB" id="A0AAW1NRM6"/>
<evidence type="ECO:0000313" key="5">
    <source>
        <dbReference type="Proteomes" id="UP001465755"/>
    </source>
</evidence>